<evidence type="ECO:0000313" key="2">
    <source>
        <dbReference type="EMBL" id="PWE57074.1"/>
    </source>
</evidence>
<accession>A0A2U2DUU9</accession>
<evidence type="ECO:0000313" key="3">
    <source>
        <dbReference type="Proteomes" id="UP000245252"/>
    </source>
</evidence>
<evidence type="ECO:0000256" key="1">
    <source>
        <dbReference type="SAM" id="Coils"/>
    </source>
</evidence>
<feature type="coiled-coil region" evidence="1">
    <location>
        <begin position="85"/>
        <end position="270"/>
    </location>
</feature>
<organism evidence="2 3">
    <name type="scientific">Metarhizobium album</name>
    <dbReference type="NCBI Taxonomy" id="2182425"/>
    <lineage>
        <taxon>Bacteria</taxon>
        <taxon>Pseudomonadati</taxon>
        <taxon>Pseudomonadota</taxon>
        <taxon>Alphaproteobacteria</taxon>
        <taxon>Hyphomicrobiales</taxon>
        <taxon>Rhizobiaceae</taxon>
        <taxon>Metarhizobium</taxon>
    </lineage>
</organism>
<keyword evidence="3" id="KW-1185">Reference proteome</keyword>
<protein>
    <submittedName>
        <fullName evidence="2">Uncharacterized protein</fullName>
    </submittedName>
</protein>
<comment type="caution">
    <text evidence="2">The sequence shown here is derived from an EMBL/GenBank/DDBJ whole genome shotgun (WGS) entry which is preliminary data.</text>
</comment>
<sequence length="395" mass="44344">MIQYAILFGLGFLSAVLVVLLLAPIVLRRVIWFTERRLRATMPLSPQEIRAQKDMARAVYAAENAKIGQDLIREREKALNIQLRNENLLKDAGRLQSENAELQMQISEMNVEAADMRSRLRREDSYADQLKGKLKDAEDIGAAKNEEIQTLNRRINKLIADIDNLKIDLAASGTMTETAQSRIASLRDERDSLRHDLKLMTQRAKDAEMRLSKEEQRALRLEERLMREQTLNADREGLLERRTQDNTRLKERLKKSSSELREANKALRIAAIEMPGISKSRKAAAKEIAVETQMHAAEANAYTSEQLAEDLRGENAALSERLRQARTPEQDEALRVEIASLAVRMVALTAMKEGSASPIHAILKTGMSTNKGNPDSLAERIAHAMTSEGASADLV</sequence>
<proteinExistence type="predicted"/>
<dbReference type="EMBL" id="QFBC01000002">
    <property type="protein sequence ID" value="PWE57074.1"/>
    <property type="molecule type" value="Genomic_DNA"/>
</dbReference>
<keyword evidence="1" id="KW-0175">Coiled coil</keyword>
<dbReference type="AlphaFoldDB" id="A0A2U2DUU9"/>
<name>A0A2U2DUU9_9HYPH</name>
<gene>
    <name evidence="2" type="ORF">DEM27_05375</name>
</gene>
<reference evidence="2 3" key="1">
    <citation type="submission" date="2018-05" db="EMBL/GenBank/DDBJ databases">
        <title>The draft genome of strain NS-104.</title>
        <authorList>
            <person name="Hang P."/>
            <person name="Jiang J."/>
        </authorList>
    </citation>
    <scope>NUCLEOTIDE SEQUENCE [LARGE SCALE GENOMIC DNA]</scope>
    <source>
        <strain evidence="2 3">NS-104</strain>
    </source>
</reference>
<dbReference type="Proteomes" id="UP000245252">
    <property type="component" value="Unassembled WGS sequence"/>
</dbReference>